<dbReference type="Proteomes" id="UP000729701">
    <property type="component" value="Unassembled WGS sequence"/>
</dbReference>
<dbReference type="AlphaFoldDB" id="A0A951QVN6"/>
<name>A0A951QVN6_9CYAN</name>
<evidence type="ECO:0000256" key="1">
    <source>
        <dbReference type="SAM" id="SignalP"/>
    </source>
</evidence>
<reference evidence="2" key="2">
    <citation type="journal article" date="2022" name="Microbiol. Resour. Announc.">
        <title>Metagenome Sequencing to Explore Phylogenomics of Terrestrial Cyanobacteria.</title>
        <authorList>
            <person name="Ward R.D."/>
            <person name="Stajich J.E."/>
            <person name="Johansen J.R."/>
            <person name="Huntemann M."/>
            <person name="Clum A."/>
            <person name="Foster B."/>
            <person name="Foster B."/>
            <person name="Roux S."/>
            <person name="Palaniappan K."/>
            <person name="Varghese N."/>
            <person name="Mukherjee S."/>
            <person name="Reddy T.B.K."/>
            <person name="Daum C."/>
            <person name="Copeland A."/>
            <person name="Chen I.A."/>
            <person name="Ivanova N.N."/>
            <person name="Kyrpides N.C."/>
            <person name="Shapiro N."/>
            <person name="Eloe-Fadrosh E.A."/>
            <person name="Pietrasiak N."/>
        </authorList>
    </citation>
    <scope>NUCLEOTIDE SEQUENCE</scope>
    <source>
        <strain evidence="2">GSE-NOS-MK-12-04C</strain>
    </source>
</reference>
<dbReference type="EMBL" id="JAHHGZ010000079">
    <property type="protein sequence ID" value="MBW4672436.1"/>
    <property type="molecule type" value="Genomic_DNA"/>
</dbReference>
<evidence type="ECO:0000313" key="2">
    <source>
        <dbReference type="EMBL" id="MBW4672436.1"/>
    </source>
</evidence>
<comment type="caution">
    <text evidence="2">The sequence shown here is derived from an EMBL/GenBank/DDBJ whole genome shotgun (WGS) entry which is preliminary data.</text>
</comment>
<proteinExistence type="predicted"/>
<organism evidence="2 3">
    <name type="scientific">Cyanomargarita calcarea GSE-NOS-MK-12-04C</name>
    <dbReference type="NCBI Taxonomy" id="2839659"/>
    <lineage>
        <taxon>Bacteria</taxon>
        <taxon>Bacillati</taxon>
        <taxon>Cyanobacteriota</taxon>
        <taxon>Cyanophyceae</taxon>
        <taxon>Nostocales</taxon>
        <taxon>Cyanomargaritaceae</taxon>
        <taxon>Cyanomargarita</taxon>
    </lineage>
</organism>
<evidence type="ECO:0000313" key="3">
    <source>
        <dbReference type="Proteomes" id="UP000729701"/>
    </source>
</evidence>
<keyword evidence="1" id="KW-0732">Signal</keyword>
<dbReference type="NCBIfam" id="TIGR02595">
    <property type="entry name" value="PEP_CTERM"/>
    <property type="match status" value="1"/>
</dbReference>
<reference evidence="2" key="1">
    <citation type="submission" date="2021-05" db="EMBL/GenBank/DDBJ databases">
        <authorList>
            <person name="Pietrasiak N."/>
            <person name="Ward R."/>
            <person name="Stajich J.E."/>
            <person name="Kurbessoian T."/>
        </authorList>
    </citation>
    <scope>NUCLEOTIDE SEQUENCE</scope>
    <source>
        <strain evidence="2">GSE-NOS-MK-12-04C</strain>
    </source>
</reference>
<feature type="signal peptide" evidence="1">
    <location>
        <begin position="1"/>
        <end position="32"/>
    </location>
</feature>
<dbReference type="InterPro" id="IPR013424">
    <property type="entry name" value="Ice-binding_C"/>
</dbReference>
<feature type="chain" id="PRO_5038020202" evidence="1">
    <location>
        <begin position="33"/>
        <end position="227"/>
    </location>
</feature>
<sequence>MSINTSFRSTLTASIASLVGLVSIAIAAPSQAAIINGSFDSGNLTGWETNGSASVQNGEAFLTSTGASDSSIEGFLGLTTGALDALNGGTNATVGSAIKQAIQVNAGDTLSFDWLFKANDYAPFNDFSFFSVSSLVSKLSDVLEVADYGQKSAQSSYTFQTAGTYTIGFGVFNAIDSGLNSNLSVDNVKISSTASVPEPSSMIGILAIGAFSASSALKRKQAMNGNN</sequence>
<protein>
    <submittedName>
        <fullName evidence="2">PEP-CTERM sorting domain-containing protein</fullName>
    </submittedName>
</protein>
<accession>A0A951QVN6</accession>
<gene>
    <name evidence="2" type="ORF">KME60_34720</name>
</gene>